<dbReference type="InParanoid" id="Q01WF0"/>
<feature type="signal peptide" evidence="1">
    <location>
        <begin position="1"/>
        <end position="29"/>
    </location>
</feature>
<dbReference type="EMBL" id="CP000473">
    <property type="protein sequence ID" value="ABJ86015.1"/>
    <property type="molecule type" value="Genomic_DNA"/>
</dbReference>
<protein>
    <submittedName>
        <fullName evidence="2">Protein involved in MetA-pathway of phenol degradation</fullName>
    </submittedName>
</protein>
<dbReference type="InterPro" id="IPR025737">
    <property type="entry name" value="FApF"/>
</dbReference>
<evidence type="ECO:0000256" key="1">
    <source>
        <dbReference type="SAM" id="SignalP"/>
    </source>
</evidence>
<evidence type="ECO:0000313" key="2">
    <source>
        <dbReference type="EMBL" id="ABJ86015.1"/>
    </source>
</evidence>
<organism evidence="2">
    <name type="scientific">Solibacter usitatus (strain Ellin6076)</name>
    <dbReference type="NCBI Taxonomy" id="234267"/>
    <lineage>
        <taxon>Bacteria</taxon>
        <taxon>Pseudomonadati</taxon>
        <taxon>Acidobacteriota</taxon>
        <taxon>Terriglobia</taxon>
        <taxon>Bryobacterales</taxon>
        <taxon>Solibacteraceae</taxon>
        <taxon>Candidatus Solibacter</taxon>
    </lineage>
</organism>
<accession>Q01WF0</accession>
<feature type="chain" id="PRO_5004163350" evidence="1">
    <location>
        <begin position="30"/>
        <end position="311"/>
    </location>
</feature>
<proteinExistence type="predicted"/>
<dbReference type="KEGG" id="sus:Acid_5060"/>
<sequence length="311" mass="33669" precursor="true">MQPARRTKPHLLWSLAAIYPLIAGHPAQAQNRGVYPLGMSAINSGVTPEPGLTYSNQLLFYVRDQAKDDNGGTLPITGSNTVVMDMNTLTWVSTKRILGARYSASATLPFAKNDLTSDIEGPISGGSGFADSYYLPLILGWSTERAGVRAMYGFLAPTGRFAPGADSNVGSGYWTHTLSSGQTFYLAREKRLVFSAFEMYEFHTTQEGTGIHPGQTFDLDYSLMGVLHRTAGLALQVGVTGYGARQTTAKVGPEITAEMSAQRYAVNAFGFAVNAAFPKRRASVGFRFFKEFANRSTFQGYSAQISAAIHL</sequence>
<dbReference type="eggNOG" id="COG4313">
    <property type="taxonomic scope" value="Bacteria"/>
</dbReference>
<dbReference type="Pfam" id="PF13557">
    <property type="entry name" value="Phenol_MetA_deg"/>
    <property type="match status" value="1"/>
</dbReference>
<keyword evidence="1" id="KW-0732">Signal</keyword>
<reference evidence="2" key="1">
    <citation type="submission" date="2006-10" db="EMBL/GenBank/DDBJ databases">
        <title>Complete sequence of Solibacter usitatus Ellin6076.</title>
        <authorList>
            <consortium name="US DOE Joint Genome Institute"/>
            <person name="Copeland A."/>
            <person name="Lucas S."/>
            <person name="Lapidus A."/>
            <person name="Barry K."/>
            <person name="Detter J.C."/>
            <person name="Glavina del Rio T."/>
            <person name="Hammon N."/>
            <person name="Israni S."/>
            <person name="Dalin E."/>
            <person name="Tice H."/>
            <person name="Pitluck S."/>
            <person name="Thompson L.S."/>
            <person name="Brettin T."/>
            <person name="Bruce D."/>
            <person name="Han C."/>
            <person name="Tapia R."/>
            <person name="Gilna P."/>
            <person name="Schmutz J."/>
            <person name="Larimer F."/>
            <person name="Land M."/>
            <person name="Hauser L."/>
            <person name="Kyrpides N."/>
            <person name="Mikhailova N."/>
            <person name="Janssen P.H."/>
            <person name="Kuske C.R."/>
            <person name="Richardson P."/>
        </authorList>
    </citation>
    <scope>NUCLEOTIDE SEQUENCE</scope>
    <source>
        <strain evidence="2">Ellin6076</strain>
    </source>
</reference>
<dbReference type="HOGENOM" id="CLU_066206_2_1_0"/>
<gene>
    <name evidence="2" type="ordered locus">Acid_5060</name>
</gene>
<dbReference type="STRING" id="234267.Acid_5060"/>
<name>Q01WF0_SOLUE</name>
<dbReference type="AlphaFoldDB" id="Q01WF0"/>